<dbReference type="InterPro" id="IPR013011">
    <property type="entry name" value="PTS_EIIB_2"/>
</dbReference>
<feature type="transmembrane region" description="Helical" evidence="14">
    <location>
        <begin position="685"/>
        <end position="705"/>
    </location>
</feature>
<dbReference type="InterPro" id="IPR006327">
    <property type="entry name" value="PTS_IIC_fruc"/>
</dbReference>
<feature type="domain" description="PTS EIIA type-2" evidence="15">
    <location>
        <begin position="3"/>
        <end position="146"/>
    </location>
</feature>
<keyword evidence="7" id="KW-0808">Transferase</keyword>
<dbReference type="InterPro" id="IPR016152">
    <property type="entry name" value="PTrfase/Anion_transptr"/>
</dbReference>
<feature type="transmembrane region" description="Helical" evidence="14">
    <location>
        <begin position="456"/>
        <end position="486"/>
    </location>
</feature>
<keyword evidence="9 14" id="KW-0812">Transmembrane</keyword>
<feature type="transmembrane region" description="Helical" evidence="14">
    <location>
        <begin position="376"/>
        <end position="399"/>
    </location>
</feature>
<dbReference type="Pfam" id="PF02378">
    <property type="entry name" value="PTS_EIIC"/>
    <property type="match status" value="1"/>
</dbReference>
<evidence type="ECO:0000256" key="9">
    <source>
        <dbReference type="ARBA" id="ARBA00022692"/>
    </source>
</evidence>
<dbReference type="InterPro" id="IPR003501">
    <property type="entry name" value="PTS_EIIB_2/3"/>
</dbReference>
<dbReference type="Proteomes" id="UP000655443">
    <property type="component" value="Unassembled WGS sequence"/>
</dbReference>
<organism evidence="18 19">
    <name type="scientific">Streptomyces alanosinicus</name>
    <dbReference type="NCBI Taxonomy" id="68171"/>
    <lineage>
        <taxon>Bacteria</taxon>
        <taxon>Bacillati</taxon>
        <taxon>Actinomycetota</taxon>
        <taxon>Actinomycetes</taxon>
        <taxon>Kitasatosporales</taxon>
        <taxon>Streptomycetaceae</taxon>
        <taxon>Streptomyces</taxon>
    </lineage>
</organism>
<feature type="compositionally biased region" description="Low complexity" evidence="13">
    <location>
        <begin position="148"/>
        <end position="188"/>
    </location>
</feature>
<dbReference type="EMBL" id="BMVG01000002">
    <property type="protein sequence ID" value="GHE00559.1"/>
    <property type="molecule type" value="Genomic_DNA"/>
</dbReference>
<evidence type="ECO:0000256" key="4">
    <source>
        <dbReference type="ARBA" id="ARBA00022475"/>
    </source>
</evidence>
<keyword evidence="19" id="KW-1185">Reference proteome</keyword>
<dbReference type="InterPro" id="IPR013014">
    <property type="entry name" value="PTS_EIIC_2"/>
</dbReference>
<feature type="transmembrane region" description="Helical" evidence="14">
    <location>
        <begin position="646"/>
        <end position="665"/>
    </location>
</feature>
<evidence type="ECO:0000259" key="17">
    <source>
        <dbReference type="PROSITE" id="PS51104"/>
    </source>
</evidence>
<dbReference type="GO" id="GO:0022877">
    <property type="term" value="F:protein-N(PI)-phosphohistidine-fructose phosphotransferase system transporter activity"/>
    <property type="evidence" value="ECO:0007669"/>
    <property type="project" value="InterPro"/>
</dbReference>
<sequence>MSDMITADLVDLDLSADTKEAAARALAERMVTQGRVTDLEGFLADVAAREAQMPTGLDGGIGIPHCRSAHVTEPTLAFGRSTEGIDFGAPDGPADLIFLIAAPAGADDAHLTILSSLARQLMNTEFTSALRAVTDAAKAAALIRGDETPSATQTPAATPREGADGDANAGANAAARAPQTAAGTAGTAGASQDTAAASVAASAGAAAGSTTQTPSASAPASATPTDAGPASDSGERPFRIVAVTSCPTGIAHTYMAAESLENAGREAGVELIVETQGSAGFSRLDPAAIAAADAVIFAHDVPVRDKDRFAGKPTVDVGVKAGINRPAQLITAVREKAARGETIAPAPASGGTPVERAGDSTEGYGTKLRKWLMSGVSYMVPFVAAGGLLIALGFAIGGYKVDKAPSVMDHFMWTQADSWGALLFQIGAVAFGFLVPVLAGYIAYGMADRPGLVPGFVGGAISLTINAGFLGGLAAGLIAGGVVMAVQKVNIPAALRGIMPVVVIPLISSAIVGFLMFVVIGKPIATAQKGLTDWLNGLTGTNAILLGALLGLMMCFDLGGPVNKVAYTFATAGIAVSNPSDSAMKIMAAVMAAGMVPPLAMALATTVRGKLFTHTERENGKAAWVLGASFISEGAIPFAAADPLRVIPSAMVGGALTGALSMAFGATLRAPHGGIFVVLLIGNPFLYLVAIAVGVCATTALVVLLKGMRKQTPESPAADPAANTAPTTKETKQPVAA</sequence>
<evidence type="ECO:0000256" key="13">
    <source>
        <dbReference type="SAM" id="MobiDB-lite"/>
    </source>
</evidence>
<dbReference type="GO" id="GO:0090563">
    <property type="term" value="F:protein-phosphocysteine-sugar phosphotransferase activity"/>
    <property type="evidence" value="ECO:0007669"/>
    <property type="project" value="TreeGrafter"/>
</dbReference>
<keyword evidence="10" id="KW-0418">Kinase</keyword>
<feature type="region of interest" description="Disordered" evidence="13">
    <location>
        <begin position="208"/>
        <end position="236"/>
    </location>
</feature>
<dbReference type="InterPro" id="IPR003353">
    <property type="entry name" value="PTS_IIB_fruc"/>
</dbReference>
<feature type="transmembrane region" description="Helical" evidence="14">
    <location>
        <begin position="533"/>
        <end position="554"/>
    </location>
</feature>
<evidence type="ECO:0000256" key="14">
    <source>
        <dbReference type="SAM" id="Phobius"/>
    </source>
</evidence>
<dbReference type="Gene3D" id="3.40.930.10">
    <property type="entry name" value="Mannitol-specific EII, Chain A"/>
    <property type="match status" value="1"/>
</dbReference>
<feature type="transmembrane region" description="Helical" evidence="14">
    <location>
        <begin position="586"/>
        <end position="607"/>
    </location>
</feature>
<evidence type="ECO:0000259" key="15">
    <source>
        <dbReference type="PROSITE" id="PS51094"/>
    </source>
</evidence>
<dbReference type="GO" id="GO:0005886">
    <property type="term" value="C:plasma membrane"/>
    <property type="evidence" value="ECO:0007669"/>
    <property type="project" value="UniProtKB-SubCell"/>
</dbReference>
<evidence type="ECO:0000256" key="7">
    <source>
        <dbReference type="ARBA" id="ARBA00022679"/>
    </source>
</evidence>
<keyword evidence="3" id="KW-0813">Transport</keyword>
<comment type="subcellular location">
    <subcellularLocation>
        <location evidence="1">Cell inner membrane</location>
        <topology evidence="1">Multi-pass membrane protein</topology>
    </subcellularLocation>
    <subcellularLocation>
        <location evidence="2">Cytoplasm</location>
    </subcellularLocation>
</comment>
<dbReference type="FunFam" id="3.40.930.10:FF:000009">
    <property type="entry name" value="PTS system, fructose specific IIABC component"/>
    <property type="match status" value="1"/>
</dbReference>
<dbReference type="NCBIfam" id="TIGR00848">
    <property type="entry name" value="fruA"/>
    <property type="match status" value="1"/>
</dbReference>
<dbReference type="PROSITE" id="PS51104">
    <property type="entry name" value="PTS_EIIC_TYPE_2"/>
    <property type="match status" value="1"/>
</dbReference>
<feature type="compositionally biased region" description="Low complexity" evidence="13">
    <location>
        <begin position="208"/>
        <end position="231"/>
    </location>
</feature>
<dbReference type="Gene3D" id="3.40.50.2300">
    <property type="match status" value="1"/>
</dbReference>
<dbReference type="RefSeq" id="WP_189949876.1">
    <property type="nucleotide sequence ID" value="NZ_BMVG01000002.1"/>
</dbReference>
<evidence type="ECO:0000256" key="12">
    <source>
        <dbReference type="ARBA" id="ARBA00023136"/>
    </source>
</evidence>
<keyword evidence="8" id="KW-0598">Phosphotransferase system</keyword>
<evidence type="ECO:0000256" key="6">
    <source>
        <dbReference type="ARBA" id="ARBA00022597"/>
    </source>
</evidence>
<feature type="transmembrane region" description="Helical" evidence="14">
    <location>
        <begin position="498"/>
        <end position="521"/>
    </location>
</feature>
<dbReference type="CDD" id="cd05569">
    <property type="entry name" value="PTS_IIB_fructose"/>
    <property type="match status" value="1"/>
</dbReference>
<keyword evidence="11 14" id="KW-1133">Transmembrane helix</keyword>
<evidence type="ECO:0000313" key="19">
    <source>
        <dbReference type="Proteomes" id="UP000655443"/>
    </source>
</evidence>
<comment type="caution">
    <text evidence="18">The sequence shown here is derived from an EMBL/GenBank/DDBJ whole genome shotgun (WGS) entry which is preliminary data.</text>
</comment>
<keyword evidence="6" id="KW-0762">Sugar transport</keyword>
<reference evidence="18" key="1">
    <citation type="journal article" date="2014" name="Int. J. Syst. Evol. Microbiol.">
        <title>Complete genome sequence of Corynebacterium casei LMG S-19264T (=DSM 44701T), isolated from a smear-ripened cheese.</title>
        <authorList>
            <consortium name="US DOE Joint Genome Institute (JGI-PGF)"/>
            <person name="Walter F."/>
            <person name="Albersmeier A."/>
            <person name="Kalinowski J."/>
            <person name="Ruckert C."/>
        </authorList>
    </citation>
    <scope>NUCLEOTIDE SEQUENCE</scope>
    <source>
        <strain evidence="18">JCM 4714</strain>
    </source>
</reference>
<feature type="region of interest" description="Disordered" evidence="13">
    <location>
        <begin position="712"/>
        <end position="737"/>
    </location>
</feature>
<dbReference type="PANTHER" id="PTHR30505:SF0">
    <property type="entry name" value="FRUCTOSE-LIKE PTS SYSTEM EIIBC COMPONENT-RELATED"/>
    <property type="match status" value="1"/>
</dbReference>
<dbReference type="InterPro" id="IPR003352">
    <property type="entry name" value="PTS_EIIC"/>
</dbReference>
<evidence type="ECO:0000256" key="3">
    <source>
        <dbReference type="ARBA" id="ARBA00022448"/>
    </source>
</evidence>
<proteinExistence type="predicted"/>
<name>A0A918YEK6_9ACTN</name>
<dbReference type="Pfam" id="PF00359">
    <property type="entry name" value="PTS_EIIA_2"/>
    <property type="match status" value="1"/>
</dbReference>
<gene>
    <name evidence="18" type="ORF">GCM10010339_16210</name>
</gene>
<dbReference type="PROSITE" id="PS51099">
    <property type="entry name" value="PTS_EIIB_TYPE_2"/>
    <property type="match status" value="1"/>
</dbReference>
<evidence type="ECO:0000256" key="10">
    <source>
        <dbReference type="ARBA" id="ARBA00022777"/>
    </source>
</evidence>
<dbReference type="GO" id="GO:0005351">
    <property type="term" value="F:carbohydrate:proton symporter activity"/>
    <property type="evidence" value="ECO:0007669"/>
    <property type="project" value="InterPro"/>
</dbReference>
<dbReference type="SUPFAM" id="SSF55804">
    <property type="entry name" value="Phoshotransferase/anion transport protein"/>
    <property type="match status" value="1"/>
</dbReference>
<dbReference type="GO" id="GO:0005737">
    <property type="term" value="C:cytoplasm"/>
    <property type="evidence" value="ECO:0007669"/>
    <property type="project" value="UniProtKB-SubCell"/>
</dbReference>
<dbReference type="Pfam" id="PF02302">
    <property type="entry name" value="PTS_IIB"/>
    <property type="match status" value="1"/>
</dbReference>
<dbReference type="InterPro" id="IPR036095">
    <property type="entry name" value="PTS_EIIB-like_sf"/>
</dbReference>
<accession>A0A918YEK6</accession>
<evidence type="ECO:0000259" key="16">
    <source>
        <dbReference type="PROSITE" id="PS51099"/>
    </source>
</evidence>
<dbReference type="CDD" id="cd00211">
    <property type="entry name" value="PTS_IIA_fru"/>
    <property type="match status" value="1"/>
</dbReference>
<evidence type="ECO:0000256" key="11">
    <source>
        <dbReference type="ARBA" id="ARBA00022989"/>
    </source>
</evidence>
<feature type="region of interest" description="Disordered" evidence="13">
    <location>
        <begin position="144"/>
        <end position="188"/>
    </location>
</feature>
<dbReference type="PROSITE" id="PS51094">
    <property type="entry name" value="PTS_EIIA_TYPE_2"/>
    <property type="match status" value="1"/>
</dbReference>
<dbReference type="GO" id="GO:0016301">
    <property type="term" value="F:kinase activity"/>
    <property type="evidence" value="ECO:0007669"/>
    <property type="project" value="UniProtKB-KW"/>
</dbReference>
<protein>
    <submittedName>
        <fullName evidence="18">PTS lactose transporter subunit IIC</fullName>
    </submittedName>
</protein>
<feature type="domain" description="PTS EIIB type-2" evidence="16">
    <location>
        <begin position="240"/>
        <end position="335"/>
    </location>
</feature>
<feature type="transmembrane region" description="Helical" evidence="14">
    <location>
        <begin position="419"/>
        <end position="444"/>
    </location>
</feature>
<dbReference type="NCBIfam" id="TIGR00829">
    <property type="entry name" value="FRU"/>
    <property type="match status" value="1"/>
</dbReference>
<dbReference type="InterPro" id="IPR050864">
    <property type="entry name" value="Bacterial_PTS_Sugar_Transport"/>
</dbReference>
<dbReference type="AlphaFoldDB" id="A0A918YEK6"/>
<dbReference type="FunFam" id="3.40.50.2300:FF:000014">
    <property type="entry name" value="PTS system fructose-like transporter subunit IIB"/>
    <property type="match status" value="1"/>
</dbReference>
<keyword evidence="5" id="KW-0597">Phosphoprotein</keyword>
<evidence type="ECO:0000256" key="5">
    <source>
        <dbReference type="ARBA" id="ARBA00022553"/>
    </source>
</evidence>
<dbReference type="InterPro" id="IPR002178">
    <property type="entry name" value="PTS_EIIA_type-2_dom"/>
</dbReference>
<evidence type="ECO:0000256" key="2">
    <source>
        <dbReference type="ARBA" id="ARBA00004496"/>
    </source>
</evidence>
<reference evidence="18" key="2">
    <citation type="submission" date="2020-09" db="EMBL/GenBank/DDBJ databases">
        <authorList>
            <person name="Sun Q."/>
            <person name="Ohkuma M."/>
        </authorList>
    </citation>
    <scope>NUCLEOTIDE SEQUENCE</scope>
    <source>
        <strain evidence="18">JCM 4714</strain>
    </source>
</reference>
<dbReference type="PANTHER" id="PTHR30505">
    <property type="entry name" value="FRUCTOSE-LIKE PERMEASE"/>
    <property type="match status" value="1"/>
</dbReference>
<dbReference type="SUPFAM" id="SSF52794">
    <property type="entry name" value="PTS system IIB component-like"/>
    <property type="match status" value="1"/>
</dbReference>
<dbReference type="NCBIfam" id="TIGR01427">
    <property type="entry name" value="PTS_IIC_fructo"/>
    <property type="match status" value="1"/>
</dbReference>
<evidence type="ECO:0000313" key="18">
    <source>
        <dbReference type="EMBL" id="GHE00559.1"/>
    </source>
</evidence>
<evidence type="ECO:0000256" key="8">
    <source>
        <dbReference type="ARBA" id="ARBA00022683"/>
    </source>
</evidence>
<evidence type="ECO:0000256" key="1">
    <source>
        <dbReference type="ARBA" id="ARBA00004429"/>
    </source>
</evidence>
<keyword evidence="12 14" id="KW-0472">Membrane</keyword>
<feature type="domain" description="PTS EIIC type-2" evidence="17">
    <location>
        <begin position="368"/>
        <end position="712"/>
    </location>
</feature>
<keyword evidence="4" id="KW-1003">Cell membrane</keyword>
<dbReference type="GO" id="GO:0009401">
    <property type="term" value="P:phosphoenolpyruvate-dependent sugar phosphotransferase system"/>
    <property type="evidence" value="ECO:0007669"/>
    <property type="project" value="UniProtKB-KW"/>
</dbReference>
<feature type="compositionally biased region" description="Low complexity" evidence="13">
    <location>
        <begin position="716"/>
        <end position="728"/>
    </location>
</feature>
<dbReference type="InterPro" id="IPR004715">
    <property type="entry name" value="PTS_IIA_fruc"/>
</dbReference>